<dbReference type="GO" id="GO:0005886">
    <property type="term" value="C:plasma membrane"/>
    <property type="evidence" value="ECO:0007669"/>
    <property type="project" value="UniProtKB-SubCell"/>
</dbReference>
<evidence type="ECO:0000256" key="3">
    <source>
        <dbReference type="ARBA" id="ARBA00022448"/>
    </source>
</evidence>
<feature type="transmembrane region" description="Helical" evidence="8">
    <location>
        <begin position="49"/>
        <end position="70"/>
    </location>
</feature>
<feature type="transmembrane region" description="Helical" evidence="8">
    <location>
        <begin position="90"/>
        <end position="106"/>
    </location>
</feature>
<comment type="subcellular location">
    <subcellularLocation>
        <location evidence="1">Cell inner membrane</location>
        <topology evidence="1">Multi-pass membrane protein</topology>
    </subcellularLocation>
</comment>
<dbReference type="STRING" id="1469144.LI90_3429"/>
<sequence length="294" mass="33267">MGTGTRVQVYEPYSYQLPPLGPYLKDLWARRRFAFHMARSTLKGRHYDTVFGQLWLVINPLLLGAVYFLVVTVLSGGNPGAQHGQNHGKLDHFVLILLGLFAYYYTRNVIQLASTSVTGSGKIIMNIPFPKALLPLSSLFSSILMYLPMLVVYAVAHAVAGRPVTVNIWWAIPVFLIQTVFSFAWGMFFAALSVYFRDTSSFLPYLLRIWIYISPVLYTVEQIHTAVAEQMPWARWILEANPLTPILGAWQQVVFEGKAPDANLMWQGLAWAIGSLVVGGWYFLSREREFAVRI</sequence>
<dbReference type="EMBL" id="JYIJ01000017">
    <property type="protein sequence ID" value="KWX03534.1"/>
    <property type="molecule type" value="Genomic_DNA"/>
</dbReference>
<dbReference type="InterPro" id="IPR013525">
    <property type="entry name" value="ABC2_TM"/>
</dbReference>
<evidence type="ECO:0000256" key="8">
    <source>
        <dbReference type="SAM" id="Phobius"/>
    </source>
</evidence>
<dbReference type="EMBL" id="JYIK01000646">
    <property type="protein sequence ID" value="KWX10036.1"/>
    <property type="molecule type" value="Genomic_DNA"/>
</dbReference>
<feature type="transmembrane region" description="Helical" evidence="8">
    <location>
        <begin position="132"/>
        <end position="156"/>
    </location>
</feature>
<organism evidence="10 13">
    <name type="scientific">Carbonactinospora thermoautotrophica</name>
    <dbReference type="NCBI Taxonomy" id="1469144"/>
    <lineage>
        <taxon>Bacteria</taxon>
        <taxon>Bacillati</taxon>
        <taxon>Actinomycetota</taxon>
        <taxon>Actinomycetes</taxon>
        <taxon>Kitasatosporales</taxon>
        <taxon>Carbonactinosporaceae</taxon>
        <taxon>Carbonactinospora</taxon>
    </lineage>
</organism>
<dbReference type="AlphaFoldDB" id="A0A132MXB6"/>
<evidence type="ECO:0000256" key="7">
    <source>
        <dbReference type="ARBA" id="ARBA00023136"/>
    </source>
</evidence>
<evidence type="ECO:0000313" key="10">
    <source>
        <dbReference type="EMBL" id="KWX02386.1"/>
    </source>
</evidence>
<evidence type="ECO:0000313" key="12">
    <source>
        <dbReference type="EMBL" id="KWX10036.1"/>
    </source>
</evidence>
<evidence type="ECO:0000256" key="1">
    <source>
        <dbReference type="ARBA" id="ARBA00004429"/>
    </source>
</evidence>
<evidence type="ECO:0000256" key="2">
    <source>
        <dbReference type="ARBA" id="ARBA00007783"/>
    </source>
</evidence>
<evidence type="ECO:0000256" key="6">
    <source>
        <dbReference type="ARBA" id="ARBA00022989"/>
    </source>
</evidence>
<dbReference type="GO" id="GO:0140359">
    <property type="term" value="F:ABC-type transporter activity"/>
    <property type="evidence" value="ECO:0007669"/>
    <property type="project" value="InterPro"/>
</dbReference>
<reference evidence="14" key="1">
    <citation type="submission" date="2015-02" db="EMBL/GenBank/DDBJ databases">
        <title>Physiological reanalysis, assessment of diazotrophy, and genome sequences of multiple isolates of Streptomyces thermoautotrophicus.</title>
        <authorList>
            <person name="MacKellar D.C."/>
            <person name="Lieber L."/>
            <person name="Norman J."/>
            <person name="Bolger A."/>
            <person name="Tobin C."/>
            <person name="Murray J.W."/>
            <person name="Friesen M."/>
            <person name="Prell J."/>
        </authorList>
    </citation>
    <scope>NUCLEOTIDE SEQUENCE [LARGE SCALE GENOMIC DNA]</scope>
    <source>
        <strain evidence="14">UBT1</strain>
    </source>
</reference>
<dbReference type="GO" id="GO:0015920">
    <property type="term" value="P:lipopolysaccharide transport"/>
    <property type="evidence" value="ECO:0007669"/>
    <property type="project" value="TreeGrafter"/>
</dbReference>
<feature type="transmembrane region" description="Helical" evidence="8">
    <location>
        <begin position="264"/>
        <end position="284"/>
    </location>
</feature>
<gene>
    <name evidence="10" type="ORF">LI90_3429</name>
    <name evidence="11" type="ORF">TH66_11720</name>
    <name evidence="12" type="ORF">TR74_06050</name>
</gene>
<dbReference type="Pfam" id="PF01061">
    <property type="entry name" value="ABC2_membrane"/>
    <property type="match status" value="1"/>
</dbReference>
<evidence type="ECO:0000256" key="5">
    <source>
        <dbReference type="ARBA" id="ARBA00022692"/>
    </source>
</evidence>
<accession>A0A132MXB6</accession>
<protein>
    <submittedName>
        <fullName evidence="10">ABC-2 type transporter</fullName>
    </submittedName>
</protein>
<feature type="transmembrane region" description="Helical" evidence="8">
    <location>
        <begin position="202"/>
        <end position="220"/>
    </location>
</feature>
<keyword evidence="7 8" id="KW-0472">Membrane</keyword>
<comment type="caution">
    <text evidence="10">The sequence shown here is derived from an EMBL/GenBank/DDBJ whole genome shotgun (WGS) entry which is preliminary data.</text>
</comment>
<reference evidence="10" key="4">
    <citation type="submission" date="2015-04" db="EMBL/GenBank/DDBJ databases">
        <title>Physiological reanalysis, assessment of diazotrophy, and genome sequences of multiple isolates of Streptomyces thermoautotrophicus.</title>
        <authorList>
            <person name="MacKellar D.C."/>
            <person name="Lieber L."/>
            <person name="Norman J."/>
            <person name="Bolger A."/>
            <person name="Tobin C."/>
            <person name="Murray J.W."/>
            <person name="Woodward J."/>
            <person name="Friesen M."/>
            <person name="Prell J."/>
        </authorList>
    </citation>
    <scope>NUCLEOTIDE SEQUENCE [LARGE SCALE GENOMIC DNA]</scope>
    <source>
        <strain evidence="10">H1</strain>
    </source>
</reference>
<reference evidence="11 15" key="2">
    <citation type="submission" date="2015-02" db="EMBL/GenBank/DDBJ databases">
        <title>Physiological reanalysis, assessment of diazotrophy, and genome sequences of multiple isolates of Streptomyces thermoautotrophicus.</title>
        <authorList>
            <person name="MacKellar D.C."/>
            <person name="Lieber L."/>
            <person name="Norman J."/>
            <person name="Bolger A."/>
            <person name="Tobin C."/>
            <person name="Murray J.W."/>
            <person name="Prell J."/>
        </authorList>
    </citation>
    <scope>NUCLEOTIDE SEQUENCE [LARGE SCALE GENOMIC DNA]</scope>
    <source>
        <strain evidence="11 15">UBT1</strain>
    </source>
</reference>
<evidence type="ECO:0000256" key="4">
    <source>
        <dbReference type="ARBA" id="ARBA00022475"/>
    </source>
</evidence>
<keyword evidence="4" id="KW-1003">Cell membrane</keyword>
<evidence type="ECO:0000313" key="11">
    <source>
        <dbReference type="EMBL" id="KWX03534.1"/>
    </source>
</evidence>
<feature type="transmembrane region" description="Helical" evidence="8">
    <location>
        <begin position="168"/>
        <end position="195"/>
    </location>
</feature>
<dbReference type="PANTHER" id="PTHR30413">
    <property type="entry name" value="INNER MEMBRANE TRANSPORT PERMEASE"/>
    <property type="match status" value="1"/>
</dbReference>
<comment type="similarity">
    <text evidence="2">Belongs to the ABC-2 integral membrane protein family.</text>
</comment>
<dbReference type="Proteomes" id="UP000070598">
    <property type="component" value="Unassembled WGS sequence"/>
</dbReference>
<dbReference type="PANTHER" id="PTHR30413:SF8">
    <property type="entry name" value="TRANSPORT PERMEASE PROTEIN"/>
    <property type="match status" value="1"/>
</dbReference>
<evidence type="ECO:0000313" key="15">
    <source>
        <dbReference type="Proteomes" id="UP000070659"/>
    </source>
</evidence>
<dbReference type="EMBL" id="LAXD01000001">
    <property type="protein sequence ID" value="KWX02386.1"/>
    <property type="molecule type" value="Genomic_DNA"/>
</dbReference>
<dbReference type="OrthoDB" id="4186295at2"/>
<keyword evidence="6 8" id="KW-1133">Transmembrane helix</keyword>
<proteinExistence type="inferred from homology"/>
<dbReference type="Proteomes" id="UP000070188">
    <property type="component" value="Unassembled WGS sequence"/>
</dbReference>
<name>A0A132MXB6_9ACTN</name>
<dbReference type="PATRIC" id="fig|1469144.10.peg.3681"/>
<keyword evidence="5 8" id="KW-0812">Transmembrane</keyword>
<feature type="domain" description="ABC-2 type transporter transmembrane" evidence="9">
    <location>
        <begin position="47"/>
        <end position="253"/>
    </location>
</feature>
<dbReference type="Proteomes" id="UP000070659">
    <property type="component" value="Unassembled WGS sequence"/>
</dbReference>
<keyword evidence="13" id="KW-1185">Reference proteome</keyword>
<dbReference type="RefSeq" id="WP_066889365.1">
    <property type="nucleotide sequence ID" value="NZ_JYIJ01000017.1"/>
</dbReference>
<keyword evidence="3" id="KW-0813">Transport</keyword>
<reference evidence="13" key="3">
    <citation type="submission" date="2015-04" db="EMBL/GenBank/DDBJ databases">
        <title>Physiological reanalysis, assessment of diazotrophy, and genome sequences of multiple isolates of Streptomyces thermoautotrophicus.</title>
        <authorList>
            <person name="MacKellar D.C."/>
            <person name="Lieber L."/>
            <person name="Norman J."/>
            <person name="Bolger A."/>
            <person name="Tobin C."/>
            <person name="Murray J.W."/>
            <person name="Chang R."/>
            <person name="Ford T."/>
            <person name="Nguyen P.Q."/>
            <person name="Woodward J."/>
            <person name="Permingeat H."/>
            <person name="Joshi N.S."/>
            <person name="Silver P.A."/>
            <person name="Usadel B."/>
            <person name="Rutherford A.W."/>
            <person name="Friesen M."/>
            <person name="Prell J."/>
        </authorList>
    </citation>
    <scope>NUCLEOTIDE SEQUENCE [LARGE SCALE GENOMIC DNA]</scope>
    <source>
        <strain evidence="13">H1</strain>
    </source>
</reference>
<evidence type="ECO:0000313" key="14">
    <source>
        <dbReference type="Proteomes" id="UP000070598"/>
    </source>
</evidence>
<evidence type="ECO:0000259" key="9">
    <source>
        <dbReference type="Pfam" id="PF01061"/>
    </source>
</evidence>
<evidence type="ECO:0000313" key="13">
    <source>
        <dbReference type="Proteomes" id="UP000070188"/>
    </source>
</evidence>